<dbReference type="Gene3D" id="3.40.50.300">
    <property type="entry name" value="P-loop containing nucleotide triphosphate hydrolases"/>
    <property type="match status" value="2"/>
</dbReference>
<gene>
    <name evidence="11" type="primary">recC</name>
    <name evidence="11" type="ORF">IAB19_03840</name>
</gene>
<dbReference type="InterPro" id="IPR006697">
    <property type="entry name" value="RecC"/>
</dbReference>
<keyword evidence="9" id="KW-0234">DNA repair</keyword>
<dbReference type="Gene3D" id="3.40.50.10930">
    <property type="match status" value="1"/>
</dbReference>
<reference evidence="11" key="2">
    <citation type="journal article" date="2021" name="PeerJ">
        <title>Extensive microbial diversity within the chicken gut microbiome revealed by metagenomics and culture.</title>
        <authorList>
            <person name="Gilroy R."/>
            <person name="Ravi A."/>
            <person name="Getino M."/>
            <person name="Pursley I."/>
            <person name="Horton D.L."/>
            <person name="Alikhan N.F."/>
            <person name="Baker D."/>
            <person name="Gharbi K."/>
            <person name="Hall N."/>
            <person name="Watson M."/>
            <person name="Adriaenssens E.M."/>
            <person name="Foster-Nyarko E."/>
            <person name="Jarju S."/>
            <person name="Secka A."/>
            <person name="Antonio M."/>
            <person name="Oren A."/>
            <person name="Chaudhuri R.R."/>
            <person name="La Ragione R."/>
            <person name="Hildebrand F."/>
            <person name="Pallen M.J."/>
        </authorList>
    </citation>
    <scope>NUCLEOTIDE SEQUENCE</scope>
    <source>
        <strain evidence="11">17213</strain>
    </source>
</reference>
<protein>
    <submittedName>
        <fullName evidence="11">Exodeoxyribonuclease V subunit gamma</fullName>
        <ecNumber evidence="11">3.1.11.5</ecNumber>
    </submittedName>
</protein>
<evidence type="ECO:0000256" key="4">
    <source>
        <dbReference type="ARBA" id="ARBA00022801"/>
    </source>
</evidence>
<dbReference type="EC" id="3.1.11.5" evidence="11"/>
<dbReference type="PIRSF" id="PIRSF000980">
    <property type="entry name" value="RecC"/>
    <property type="match status" value="1"/>
</dbReference>
<keyword evidence="6" id="KW-0269">Exonuclease</keyword>
<evidence type="ECO:0000256" key="8">
    <source>
        <dbReference type="ARBA" id="ARBA00023125"/>
    </source>
</evidence>
<proteinExistence type="inferred from homology"/>
<dbReference type="NCBIfam" id="TIGR01450">
    <property type="entry name" value="recC"/>
    <property type="match status" value="1"/>
</dbReference>
<dbReference type="GO" id="GO:0009338">
    <property type="term" value="C:exodeoxyribonuclease V complex"/>
    <property type="evidence" value="ECO:0007669"/>
    <property type="project" value="InterPro"/>
</dbReference>
<evidence type="ECO:0000256" key="3">
    <source>
        <dbReference type="ARBA" id="ARBA00022763"/>
    </source>
</evidence>
<accession>A0A9D9DAK6</accession>
<dbReference type="InterPro" id="IPR013986">
    <property type="entry name" value="DExx_box_DNA_helicase_dom_sf"/>
</dbReference>
<dbReference type="GO" id="GO:0006281">
    <property type="term" value="P:DNA repair"/>
    <property type="evidence" value="ECO:0007669"/>
    <property type="project" value="UniProtKB-KW"/>
</dbReference>
<keyword evidence="5" id="KW-0347">Helicase</keyword>
<evidence type="ECO:0000313" key="11">
    <source>
        <dbReference type="EMBL" id="MBO8415498.1"/>
    </source>
</evidence>
<comment type="caution">
    <text evidence="11">The sequence shown here is derived from an EMBL/GenBank/DDBJ whole genome shotgun (WGS) entry which is preliminary data.</text>
</comment>
<sequence length="1136" mass="128422">MQQLDPGFYVFNSNDLDHLALAASCLMQQFPPRHPLESEKVVVMNLGMQTYFTQFLAKYCGIAAQCEYMQVWQLIFRIHRLLHPGADERNLYSRMYLTLNILGLKRIWAQKPAKGQPDYFQKMREYLEHDAAHDKAFLLSAKLADTFDQYQMYRPQWIKEWNTWTEEDFALYERDPTAEGRIHHFLKRESTKNNALQLSAFNVLSGNVWQMHLWTLLRQNLAPLSGDMLDAQGGGVRADHVITPDEDPLLFLDRAGVLDNLYADLTQGRGELANLPQKVFIFGVSALPPQVIEFLQALSQRCAVCLMLLNPCAQYWGDLTSQYKDFFARFSRARRLQGVIDASILPNIHTPENALSLEYLKESLFDDQNGDLLEGNSLLLGLGRQGMDNLSLLCSLEPMPQFTDLFHERECDSLLHTLQQQLLSLERSFPEKVEISPDDTSLEVHICHTKLREMEVLRDAILRRFKEAKESGPALEPREIVVMVPTINDYAPYISAVFGSVDEDDPNYLPYAISDRTQLEDSPVCDAVLALLNISSQRISNVLAADLLSIEPLSAHFGISPDDVAVIESWFADASIFWGLDDEDTKAESRIELPGTFERGLDRMLCGTMAGELAGSGAYSEIEGDDALLLGRLYDFIDKLKKLRAYFTPHLQLSPDEWQHKLEERIFHDFFDEDENTLLEKQNIMQVVEELRLVCQDLKEQPLITLPVFHALLESQLSTQRNYSPFLRGRINFCSLVPMRAVPFRHIFILGLNDGEFPRRERMPGFNLLGVSAMYRRGDRSRALDDRFLFLDALLSARDSIYFSYIGESPVSQQELSPSVVLTELFDYISDNFKVGAEGTGSLEEIQKRLTRREHLNAYNPDNYRVREEPGALPFVPSFDAGSCIAGQAKNKERQSLGAQSDWGIKLENPCRLDLSVLQSFLSNPCRYFLTQVLKIRLDKYSEADLSECEDFERSDFDNSAVILSMLQQPESKASTVLEGEVKGGRQPFGIFGKLNAEKITEHETAIRQALQTWLGVGSLSELHAEHVSGAQYVIELPKAARLTEPQGSCTMLLSADFNFSAGARSALVLPYPYSSSNNNLNSKAVLRALCLQLAYFLKYGHGLDCVILNASGGGFRLKALSAELCKAALEEALSL</sequence>
<dbReference type="InterPro" id="IPR041500">
    <property type="entry name" value="RecC_C"/>
</dbReference>
<dbReference type="EMBL" id="JADINH010000081">
    <property type="protein sequence ID" value="MBO8415498.1"/>
    <property type="molecule type" value="Genomic_DNA"/>
</dbReference>
<keyword evidence="3" id="KW-0227">DNA damage</keyword>
<dbReference type="GO" id="GO:0008854">
    <property type="term" value="F:exodeoxyribonuclease V activity"/>
    <property type="evidence" value="ECO:0007669"/>
    <property type="project" value="UniProtKB-EC"/>
</dbReference>
<dbReference type="InterPro" id="IPR027417">
    <property type="entry name" value="P-loop_NTPase"/>
</dbReference>
<dbReference type="Pfam" id="PF04257">
    <property type="entry name" value="Exonuc_V_gamma"/>
    <property type="match status" value="1"/>
</dbReference>
<dbReference type="GO" id="GO:0004386">
    <property type="term" value="F:helicase activity"/>
    <property type="evidence" value="ECO:0007669"/>
    <property type="project" value="UniProtKB-KW"/>
</dbReference>
<dbReference type="Proteomes" id="UP000823631">
    <property type="component" value="Unassembled WGS sequence"/>
</dbReference>
<dbReference type="InterPro" id="IPR011335">
    <property type="entry name" value="Restrct_endonuc-II-like"/>
</dbReference>
<feature type="domain" description="RecC C-terminal" evidence="10">
    <location>
        <begin position="913"/>
        <end position="1028"/>
    </location>
</feature>
<evidence type="ECO:0000256" key="1">
    <source>
        <dbReference type="ARBA" id="ARBA00022722"/>
    </source>
</evidence>
<dbReference type="Gene3D" id="1.10.10.160">
    <property type="match status" value="1"/>
</dbReference>
<evidence type="ECO:0000256" key="5">
    <source>
        <dbReference type="ARBA" id="ARBA00022806"/>
    </source>
</evidence>
<evidence type="ECO:0000256" key="6">
    <source>
        <dbReference type="ARBA" id="ARBA00022839"/>
    </source>
</evidence>
<dbReference type="GO" id="GO:0003677">
    <property type="term" value="F:DNA binding"/>
    <property type="evidence" value="ECO:0007669"/>
    <property type="project" value="UniProtKB-KW"/>
</dbReference>
<dbReference type="Pfam" id="PF17946">
    <property type="entry name" value="RecC_C"/>
    <property type="match status" value="1"/>
</dbReference>
<evidence type="ECO:0000256" key="2">
    <source>
        <dbReference type="ARBA" id="ARBA00022741"/>
    </source>
</evidence>
<organism evidence="11 12">
    <name type="scientific">Candidatus Avisuccinivibrio stercorigallinarum</name>
    <dbReference type="NCBI Taxonomy" id="2840704"/>
    <lineage>
        <taxon>Bacteria</taxon>
        <taxon>Pseudomonadati</taxon>
        <taxon>Pseudomonadota</taxon>
        <taxon>Gammaproteobacteria</taxon>
        <taxon>Aeromonadales</taxon>
        <taxon>Succinivibrionaceae</taxon>
        <taxon>Succinivibrionaceae incertae sedis</taxon>
        <taxon>Candidatus Avisuccinivibrio</taxon>
    </lineage>
</organism>
<dbReference type="PANTHER" id="PTHR30591:SF1">
    <property type="entry name" value="RECBCD ENZYME SUBUNIT RECC"/>
    <property type="match status" value="1"/>
</dbReference>
<dbReference type="SUPFAM" id="SSF52980">
    <property type="entry name" value="Restriction endonuclease-like"/>
    <property type="match status" value="1"/>
</dbReference>
<keyword evidence="7" id="KW-0067">ATP-binding</keyword>
<dbReference type="GO" id="GO:0006310">
    <property type="term" value="P:DNA recombination"/>
    <property type="evidence" value="ECO:0007669"/>
    <property type="project" value="TreeGrafter"/>
</dbReference>
<dbReference type="PANTHER" id="PTHR30591">
    <property type="entry name" value="RECBCD ENZYME SUBUNIT RECC"/>
    <property type="match status" value="1"/>
</dbReference>
<feature type="non-terminal residue" evidence="11">
    <location>
        <position position="1136"/>
    </location>
</feature>
<evidence type="ECO:0000313" key="12">
    <source>
        <dbReference type="Proteomes" id="UP000823631"/>
    </source>
</evidence>
<keyword evidence="4 11" id="KW-0378">Hydrolase</keyword>
<dbReference type="HAMAP" id="MF_01486">
    <property type="entry name" value="RecC"/>
    <property type="match status" value="1"/>
</dbReference>
<dbReference type="GO" id="GO:0005524">
    <property type="term" value="F:ATP binding"/>
    <property type="evidence" value="ECO:0007669"/>
    <property type="project" value="UniProtKB-KW"/>
</dbReference>
<reference evidence="11" key="1">
    <citation type="submission" date="2020-10" db="EMBL/GenBank/DDBJ databases">
        <authorList>
            <person name="Gilroy R."/>
        </authorList>
    </citation>
    <scope>NUCLEOTIDE SEQUENCE</scope>
    <source>
        <strain evidence="11">17213</strain>
    </source>
</reference>
<evidence type="ECO:0000256" key="9">
    <source>
        <dbReference type="ARBA" id="ARBA00023204"/>
    </source>
</evidence>
<keyword evidence="1" id="KW-0540">Nuclease</keyword>
<keyword evidence="8" id="KW-0238">DNA-binding</keyword>
<keyword evidence="2" id="KW-0547">Nucleotide-binding</keyword>
<dbReference type="SUPFAM" id="SSF52540">
    <property type="entry name" value="P-loop containing nucleoside triphosphate hydrolases"/>
    <property type="match status" value="2"/>
</dbReference>
<evidence type="ECO:0000256" key="7">
    <source>
        <dbReference type="ARBA" id="ARBA00022840"/>
    </source>
</evidence>
<evidence type="ECO:0000259" key="10">
    <source>
        <dbReference type="Pfam" id="PF17946"/>
    </source>
</evidence>
<dbReference type="AlphaFoldDB" id="A0A9D9DAK6"/>
<name>A0A9D9DAK6_9GAMM</name>